<dbReference type="PROSITE" id="PS50405">
    <property type="entry name" value="GST_CTER"/>
    <property type="match status" value="1"/>
</dbReference>
<dbReference type="AlphaFoldDB" id="A0A226DXK1"/>
<dbReference type="PANTHER" id="PTHR11571">
    <property type="entry name" value="GLUTATHIONE S-TRANSFERASE"/>
    <property type="match status" value="1"/>
</dbReference>
<keyword evidence="8" id="KW-1185">Reference proteome</keyword>
<dbReference type="PROSITE" id="PS50404">
    <property type="entry name" value="GST_NTER"/>
    <property type="match status" value="1"/>
</dbReference>
<evidence type="ECO:0000256" key="2">
    <source>
        <dbReference type="ARBA" id="ARBA00022679"/>
    </source>
</evidence>
<dbReference type="EMBL" id="LNIX01000010">
    <property type="protein sequence ID" value="OXA49790.1"/>
    <property type="molecule type" value="Genomic_DNA"/>
</dbReference>
<evidence type="ECO:0000259" key="6">
    <source>
        <dbReference type="PROSITE" id="PS50405"/>
    </source>
</evidence>
<dbReference type="GO" id="GO:0004602">
    <property type="term" value="F:glutathione peroxidase activity"/>
    <property type="evidence" value="ECO:0007669"/>
    <property type="project" value="UniProtKB-ARBA"/>
</dbReference>
<dbReference type="Pfam" id="PF02798">
    <property type="entry name" value="GST_N"/>
    <property type="match status" value="1"/>
</dbReference>
<dbReference type="OMA" id="RIDQADW"/>
<dbReference type="Gene3D" id="1.20.1050.10">
    <property type="match status" value="1"/>
</dbReference>
<dbReference type="Proteomes" id="UP000198287">
    <property type="component" value="Unassembled WGS sequence"/>
</dbReference>
<organism evidence="7 8">
    <name type="scientific">Folsomia candida</name>
    <name type="common">Springtail</name>
    <dbReference type="NCBI Taxonomy" id="158441"/>
    <lineage>
        <taxon>Eukaryota</taxon>
        <taxon>Metazoa</taxon>
        <taxon>Ecdysozoa</taxon>
        <taxon>Arthropoda</taxon>
        <taxon>Hexapoda</taxon>
        <taxon>Collembola</taxon>
        <taxon>Entomobryomorpha</taxon>
        <taxon>Isotomoidea</taxon>
        <taxon>Isotomidae</taxon>
        <taxon>Proisotominae</taxon>
        <taxon>Folsomia</taxon>
    </lineage>
</organism>
<dbReference type="FunFam" id="3.40.30.10:FF:000035">
    <property type="entry name" value="hematopoietic prostaglandin D synthase"/>
    <property type="match status" value="1"/>
</dbReference>
<proteinExistence type="inferred from homology"/>
<protein>
    <recommendedName>
        <fullName evidence="1">glutathione transferase</fullName>
        <ecNumber evidence="1">2.5.1.18</ecNumber>
    </recommendedName>
</protein>
<evidence type="ECO:0000256" key="3">
    <source>
        <dbReference type="ARBA" id="ARBA00038317"/>
    </source>
</evidence>
<evidence type="ECO:0000256" key="1">
    <source>
        <dbReference type="ARBA" id="ARBA00012452"/>
    </source>
</evidence>
<dbReference type="InterPro" id="IPR036249">
    <property type="entry name" value="Thioredoxin-like_sf"/>
</dbReference>
<comment type="caution">
    <text evidence="7">The sequence shown here is derived from an EMBL/GenBank/DDBJ whole genome shotgun (WGS) entry which is preliminary data.</text>
</comment>
<feature type="domain" description="GST N-terminal" evidence="5">
    <location>
        <begin position="5"/>
        <end position="82"/>
    </location>
</feature>
<dbReference type="FunFam" id="1.20.1050.10:FF:000030">
    <property type="entry name" value="Glutathione S-transferase S1"/>
    <property type="match status" value="1"/>
</dbReference>
<sequence>MSGQVKYKLTYFNQRARGEPIRLIFAAAKVPYEDFRIEKSGWGPLKEDYPWGHLPLLEVDGVKLAESSAICRFLGERFHLAGDSEWDAAKCDEYVSAMMDLRTNWLAFLRESDQERKAKLRKEFLEEHVPKNFEKFDKILSSSGGDFLLGEKYTWADLHVAHNFAFFEECVDSTILSEYPRLAKFVGDVFAIPQITKWVETRPQNSDKAIFFNK</sequence>
<dbReference type="GO" id="GO:0006749">
    <property type="term" value="P:glutathione metabolic process"/>
    <property type="evidence" value="ECO:0007669"/>
    <property type="project" value="TreeGrafter"/>
</dbReference>
<dbReference type="SUPFAM" id="SSF47616">
    <property type="entry name" value="GST C-terminal domain-like"/>
    <property type="match status" value="1"/>
</dbReference>
<evidence type="ECO:0000313" key="8">
    <source>
        <dbReference type="Proteomes" id="UP000198287"/>
    </source>
</evidence>
<dbReference type="EC" id="2.5.1.18" evidence="1"/>
<dbReference type="GO" id="GO:0004364">
    <property type="term" value="F:glutathione transferase activity"/>
    <property type="evidence" value="ECO:0007669"/>
    <property type="project" value="UniProtKB-EC"/>
</dbReference>
<name>A0A226DXK1_FOLCA</name>
<dbReference type="SFLD" id="SFLDG01205">
    <property type="entry name" value="AMPS.1"/>
    <property type="match status" value="1"/>
</dbReference>
<dbReference type="InterPro" id="IPR004045">
    <property type="entry name" value="Glutathione_S-Trfase_N"/>
</dbReference>
<dbReference type="OrthoDB" id="414243at2759"/>
<dbReference type="Gene3D" id="3.40.30.10">
    <property type="entry name" value="Glutaredoxin"/>
    <property type="match status" value="1"/>
</dbReference>
<reference evidence="7 8" key="1">
    <citation type="submission" date="2015-12" db="EMBL/GenBank/DDBJ databases">
        <title>The genome of Folsomia candida.</title>
        <authorList>
            <person name="Faddeeva A."/>
            <person name="Derks M.F."/>
            <person name="Anvar Y."/>
            <person name="Smit S."/>
            <person name="Van Straalen N."/>
            <person name="Roelofs D."/>
        </authorList>
    </citation>
    <scope>NUCLEOTIDE SEQUENCE [LARGE SCALE GENOMIC DNA]</scope>
    <source>
        <strain evidence="7 8">VU population</strain>
        <tissue evidence="7">Whole body</tissue>
    </source>
</reference>
<dbReference type="STRING" id="158441.A0A226DXK1"/>
<evidence type="ECO:0000313" key="7">
    <source>
        <dbReference type="EMBL" id="OXA49790.1"/>
    </source>
</evidence>
<accession>A0A226DXK1</accession>
<dbReference type="SUPFAM" id="SSF52833">
    <property type="entry name" value="Thioredoxin-like"/>
    <property type="match status" value="1"/>
</dbReference>
<dbReference type="InterPro" id="IPR050213">
    <property type="entry name" value="GST_superfamily"/>
</dbReference>
<evidence type="ECO:0000256" key="4">
    <source>
        <dbReference type="ARBA" id="ARBA00047960"/>
    </source>
</evidence>
<comment type="similarity">
    <text evidence="3">Belongs to the GST superfamily. Sigma family.</text>
</comment>
<dbReference type="InterPro" id="IPR040079">
    <property type="entry name" value="Glutathione_S-Trfase"/>
</dbReference>
<dbReference type="Pfam" id="PF14497">
    <property type="entry name" value="GST_C_3"/>
    <property type="match status" value="1"/>
</dbReference>
<dbReference type="CDD" id="cd03192">
    <property type="entry name" value="GST_C_Sigma_like"/>
    <property type="match status" value="1"/>
</dbReference>
<gene>
    <name evidence="7" type="ORF">Fcan01_15727</name>
</gene>
<keyword evidence="2 7" id="KW-0808">Transferase</keyword>
<feature type="domain" description="GST C-terminal" evidence="6">
    <location>
        <begin position="84"/>
        <end position="214"/>
    </location>
</feature>
<dbReference type="SFLD" id="SFLDG00363">
    <property type="entry name" value="AMPS_(cytGST):_Alpha-__Mu-__Pi"/>
    <property type="match status" value="1"/>
</dbReference>
<comment type="catalytic activity">
    <reaction evidence="4">
        <text>RX + glutathione = an S-substituted glutathione + a halide anion + H(+)</text>
        <dbReference type="Rhea" id="RHEA:16437"/>
        <dbReference type="ChEBI" id="CHEBI:15378"/>
        <dbReference type="ChEBI" id="CHEBI:16042"/>
        <dbReference type="ChEBI" id="CHEBI:17792"/>
        <dbReference type="ChEBI" id="CHEBI:57925"/>
        <dbReference type="ChEBI" id="CHEBI:90779"/>
        <dbReference type="EC" id="2.5.1.18"/>
    </reaction>
</comment>
<dbReference type="InterPro" id="IPR036282">
    <property type="entry name" value="Glutathione-S-Trfase_C_sf"/>
</dbReference>
<dbReference type="InterPro" id="IPR010987">
    <property type="entry name" value="Glutathione-S-Trfase_C-like"/>
</dbReference>
<dbReference type="InterPro" id="IPR004046">
    <property type="entry name" value="GST_C"/>
</dbReference>
<dbReference type="SFLD" id="SFLDS00019">
    <property type="entry name" value="Glutathione_Transferase_(cytos"/>
    <property type="match status" value="1"/>
</dbReference>
<dbReference type="PANTHER" id="PTHR11571:SF224">
    <property type="entry name" value="HEMATOPOIETIC PROSTAGLANDIN D SYNTHASE"/>
    <property type="match status" value="1"/>
</dbReference>
<dbReference type="CDD" id="cd03039">
    <property type="entry name" value="GST_N_Sigma_like"/>
    <property type="match status" value="1"/>
</dbReference>
<evidence type="ECO:0000259" key="5">
    <source>
        <dbReference type="PROSITE" id="PS50404"/>
    </source>
</evidence>